<keyword evidence="2" id="KW-1185">Reference proteome</keyword>
<accession>A0A392N358</accession>
<evidence type="ECO:0000313" key="1">
    <source>
        <dbReference type="EMBL" id="MCH94250.1"/>
    </source>
</evidence>
<sequence>AKIRFTVQIPAKPEVEFEDNTLTALSENIPWVGVTSEDIAQIPVTTPMQVRAPARRHHGSFLRLLNRK</sequence>
<protein>
    <submittedName>
        <fullName evidence="1">Uncharacterized protein</fullName>
    </submittedName>
</protein>
<dbReference type="EMBL" id="LXQA010026877">
    <property type="protein sequence ID" value="MCH94250.1"/>
    <property type="molecule type" value="Genomic_DNA"/>
</dbReference>
<feature type="non-terminal residue" evidence="1">
    <location>
        <position position="1"/>
    </location>
</feature>
<dbReference type="AlphaFoldDB" id="A0A392N358"/>
<evidence type="ECO:0000313" key="2">
    <source>
        <dbReference type="Proteomes" id="UP000265520"/>
    </source>
</evidence>
<organism evidence="1 2">
    <name type="scientific">Trifolium medium</name>
    <dbReference type="NCBI Taxonomy" id="97028"/>
    <lineage>
        <taxon>Eukaryota</taxon>
        <taxon>Viridiplantae</taxon>
        <taxon>Streptophyta</taxon>
        <taxon>Embryophyta</taxon>
        <taxon>Tracheophyta</taxon>
        <taxon>Spermatophyta</taxon>
        <taxon>Magnoliopsida</taxon>
        <taxon>eudicotyledons</taxon>
        <taxon>Gunneridae</taxon>
        <taxon>Pentapetalae</taxon>
        <taxon>rosids</taxon>
        <taxon>fabids</taxon>
        <taxon>Fabales</taxon>
        <taxon>Fabaceae</taxon>
        <taxon>Papilionoideae</taxon>
        <taxon>50 kb inversion clade</taxon>
        <taxon>NPAAA clade</taxon>
        <taxon>Hologalegina</taxon>
        <taxon>IRL clade</taxon>
        <taxon>Trifolieae</taxon>
        <taxon>Trifolium</taxon>
    </lineage>
</organism>
<name>A0A392N358_9FABA</name>
<dbReference type="Proteomes" id="UP000265520">
    <property type="component" value="Unassembled WGS sequence"/>
</dbReference>
<comment type="caution">
    <text evidence="1">The sequence shown here is derived from an EMBL/GenBank/DDBJ whole genome shotgun (WGS) entry which is preliminary data.</text>
</comment>
<reference evidence="1 2" key="1">
    <citation type="journal article" date="2018" name="Front. Plant Sci.">
        <title>Red Clover (Trifolium pratense) and Zigzag Clover (T. medium) - A Picture of Genomic Similarities and Differences.</title>
        <authorList>
            <person name="Dluhosova J."/>
            <person name="Istvanek J."/>
            <person name="Nedelnik J."/>
            <person name="Repkova J."/>
        </authorList>
    </citation>
    <scope>NUCLEOTIDE SEQUENCE [LARGE SCALE GENOMIC DNA]</scope>
    <source>
        <strain evidence="2">cv. 10/8</strain>
        <tissue evidence="1">Leaf</tissue>
    </source>
</reference>
<proteinExistence type="predicted"/>